<dbReference type="AlphaFoldDB" id="A0A9P3FCX9"/>
<keyword evidence="2" id="KW-0732">Signal</keyword>
<feature type="chain" id="PRO_5040399832" evidence="2">
    <location>
        <begin position="20"/>
        <end position="252"/>
    </location>
</feature>
<protein>
    <submittedName>
        <fullName evidence="3">Uncharacterized protein</fullName>
    </submittedName>
</protein>
<sequence length="252" mass="28050">MKVTTFAAILAAIATGVTAFPAPIGSEGLITRDDQAQAAQTVQQNTQKSDQAAAPQQVQSKQQQAQSAGTQEQQNAKAQQGQLSAQQQQDAQKLDATNAWCYDNYRGYSSCGPDSYYSQHVCQDTWTLQWYFCRYEDWIQQYFGYYYPPRQCFDDFGRQYPCNQPRPQYCQDWNGNYVPCNGRYRPYPQDDCRDLRGNPYPCPLLGGTESASVDTPLGKFSASRTTGGNQNNNPNGGVNCKVGKDGKLECAA</sequence>
<name>A0A9P3FCX9_9PEZI</name>
<gene>
    <name evidence="3" type="ORF">CKM354_000140700</name>
</gene>
<reference evidence="3 4" key="1">
    <citation type="submission" date="2021-01" db="EMBL/GenBank/DDBJ databases">
        <title>Cercospora kikuchii MAFF 305040 whole genome shotgun sequence.</title>
        <authorList>
            <person name="Kashiwa T."/>
            <person name="Suzuki T."/>
        </authorList>
    </citation>
    <scope>NUCLEOTIDE SEQUENCE [LARGE SCALE GENOMIC DNA]</scope>
    <source>
        <strain evidence="3 4">MAFF 305040</strain>
    </source>
</reference>
<feature type="region of interest" description="Disordered" evidence="1">
    <location>
        <begin position="42"/>
        <end position="89"/>
    </location>
</feature>
<dbReference type="RefSeq" id="XP_044652467.1">
    <property type="nucleotide sequence ID" value="XM_044796532.1"/>
</dbReference>
<evidence type="ECO:0000313" key="4">
    <source>
        <dbReference type="Proteomes" id="UP000825890"/>
    </source>
</evidence>
<comment type="caution">
    <text evidence="3">The sequence shown here is derived from an EMBL/GenBank/DDBJ whole genome shotgun (WGS) entry which is preliminary data.</text>
</comment>
<evidence type="ECO:0000313" key="3">
    <source>
        <dbReference type="EMBL" id="GIZ37980.1"/>
    </source>
</evidence>
<accession>A0A9P3FCX9</accession>
<evidence type="ECO:0000256" key="1">
    <source>
        <dbReference type="SAM" id="MobiDB-lite"/>
    </source>
</evidence>
<dbReference type="GeneID" id="68286982"/>
<dbReference type="Proteomes" id="UP000825890">
    <property type="component" value="Unassembled WGS sequence"/>
</dbReference>
<evidence type="ECO:0000256" key="2">
    <source>
        <dbReference type="SAM" id="SignalP"/>
    </source>
</evidence>
<dbReference type="OrthoDB" id="3649646at2759"/>
<keyword evidence="4" id="KW-1185">Reference proteome</keyword>
<organism evidence="3 4">
    <name type="scientific">Cercospora kikuchii</name>
    <dbReference type="NCBI Taxonomy" id="84275"/>
    <lineage>
        <taxon>Eukaryota</taxon>
        <taxon>Fungi</taxon>
        <taxon>Dikarya</taxon>
        <taxon>Ascomycota</taxon>
        <taxon>Pezizomycotina</taxon>
        <taxon>Dothideomycetes</taxon>
        <taxon>Dothideomycetidae</taxon>
        <taxon>Mycosphaerellales</taxon>
        <taxon>Mycosphaerellaceae</taxon>
        <taxon>Cercospora</taxon>
    </lineage>
</organism>
<proteinExistence type="predicted"/>
<feature type="signal peptide" evidence="2">
    <location>
        <begin position="1"/>
        <end position="19"/>
    </location>
</feature>
<dbReference type="EMBL" id="BOLY01000001">
    <property type="protein sequence ID" value="GIZ37980.1"/>
    <property type="molecule type" value="Genomic_DNA"/>
</dbReference>